<evidence type="ECO:0008006" key="4">
    <source>
        <dbReference type="Google" id="ProtNLM"/>
    </source>
</evidence>
<feature type="region of interest" description="Disordered" evidence="1">
    <location>
        <begin position="197"/>
        <end position="256"/>
    </location>
</feature>
<sequence>MGSMKRYGWMVVLLLAGGCGSRHHGPTVHERRAAIRADHERKYGGEGFQSTHWGMSRAQVRALYPEALVTAREDLVVSTTLAERPARVFFLFAGDKLGSVFVRFATPEVLRDEHQQMVDVLNAKYGRPRKRGSSRRVLKYRESIDLAWLLTKTSPPASAWEPARRGSAFGTGEAPVEAMSSPPLVEESGRVTVEAPATGGQAGSAAPARAQATGGQAGSAAPAQAQASGVPADEALASSREGAREGETQMDAPPLVAVEGARADVAGEQDAMDEAPPPLVEAQVDDDDRPDAYDDTEEEPSSPEPEIRASRNGYVVVARWKAPETAVRLLGYQVARDRLLTLLYESDAYGEEIREEMEGRLAAELRKQARDF</sequence>
<evidence type="ECO:0000313" key="2">
    <source>
        <dbReference type="EMBL" id="SEU37353.1"/>
    </source>
</evidence>
<gene>
    <name evidence="2" type="ORF">SAMN05443572_11261</name>
</gene>
<keyword evidence="3" id="KW-1185">Reference proteome</keyword>
<organism evidence="2 3">
    <name type="scientific">Myxococcus fulvus</name>
    <dbReference type="NCBI Taxonomy" id="33"/>
    <lineage>
        <taxon>Bacteria</taxon>
        <taxon>Pseudomonadati</taxon>
        <taxon>Myxococcota</taxon>
        <taxon>Myxococcia</taxon>
        <taxon>Myxococcales</taxon>
        <taxon>Cystobacterineae</taxon>
        <taxon>Myxococcaceae</taxon>
        <taxon>Myxococcus</taxon>
    </lineage>
</organism>
<feature type="compositionally biased region" description="Acidic residues" evidence="1">
    <location>
        <begin position="283"/>
        <end position="301"/>
    </location>
</feature>
<comment type="caution">
    <text evidence="2">The sequence shown here is derived from an EMBL/GenBank/DDBJ whole genome shotgun (WGS) entry which is preliminary data.</text>
</comment>
<reference evidence="2 3" key="1">
    <citation type="submission" date="2016-10" db="EMBL/GenBank/DDBJ databases">
        <authorList>
            <person name="Varghese N."/>
            <person name="Submissions S."/>
        </authorList>
    </citation>
    <scope>NUCLEOTIDE SEQUENCE [LARGE SCALE GENOMIC DNA]</scope>
    <source>
        <strain evidence="2 3">DSM 16525</strain>
    </source>
</reference>
<evidence type="ECO:0000256" key="1">
    <source>
        <dbReference type="SAM" id="MobiDB-lite"/>
    </source>
</evidence>
<dbReference type="EMBL" id="FOIB01000012">
    <property type="protein sequence ID" value="SEU37353.1"/>
    <property type="molecule type" value="Genomic_DNA"/>
</dbReference>
<feature type="region of interest" description="Disordered" evidence="1">
    <location>
        <begin position="268"/>
        <end position="308"/>
    </location>
</feature>
<dbReference type="PROSITE" id="PS51257">
    <property type="entry name" value="PROKAR_LIPOPROTEIN"/>
    <property type="match status" value="1"/>
</dbReference>
<dbReference type="Proteomes" id="UP000183760">
    <property type="component" value="Unassembled WGS sequence"/>
</dbReference>
<evidence type="ECO:0000313" key="3">
    <source>
        <dbReference type="Proteomes" id="UP000183760"/>
    </source>
</evidence>
<protein>
    <recommendedName>
        <fullName evidence="4">Lipoprotein</fullName>
    </recommendedName>
</protein>
<feature type="region of interest" description="Disordered" evidence="1">
    <location>
        <begin position="157"/>
        <end position="185"/>
    </location>
</feature>
<feature type="compositionally biased region" description="Low complexity" evidence="1">
    <location>
        <begin position="203"/>
        <end position="232"/>
    </location>
</feature>
<accession>A0ABY1CTB8</accession>
<proteinExistence type="predicted"/>
<name>A0ABY1CTB8_MYXFU</name>